<dbReference type="PANTHER" id="PTHR30582">
    <property type="entry name" value="L,D-TRANSPEPTIDASE"/>
    <property type="match status" value="1"/>
</dbReference>
<feature type="active site" description="Nucleophile" evidence="7">
    <location>
        <position position="314"/>
    </location>
</feature>
<evidence type="ECO:0000256" key="3">
    <source>
        <dbReference type="ARBA" id="ARBA00022679"/>
    </source>
</evidence>
<comment type="caution">
    <text evidence="9">The sequence shown here is derived from an EMBL/GenBank/DDBJ whole genome shotgun (WGS) entry which is preliminary data.</text>
</comment>
<keyword evidence="6 7" id="KW-0961">Cell wall biogenesis/degradation</keyword>
<organism evidence="9 10">
    <name type="scientific">Brevifollis gellanilyticus</name>
    <dbReference type="NCBI Taxonomy" id="748831"/>
    <lineage>
        <taxon>Bacteria</taxon>
        <taxon>Pseudomonadati</taxon>
        <taxon>Verrucomicrobiota</taxon>
        <taxon>Verrucomicrobiia</taxon>
        <taxon>Verrucomicrobiales</taxon>
        <taxon>Verrucomicrobiaceae</taxon>
    </lineage>
</organism>
<keyword evidence="5 7" id="KW-0573">Peptidoglycan synthesis</keyword>
<dbReference type="UniPathway" id="UPA00219"/>
<dbReference type="EMBL" id="BKAG01000058">
    <property type="protein sequence ID" value="GEP45772.1"/>
    <property type="molecule type" value="Genomic_DNA"/>
</dbReference>
<evidence type="ECO:0000256" key="4">
    <source>
        <dbReference type="ARBA" id="ARBA00022960"/>
    </source>
</evidence>
<dbReference type="InterPro" id="IPR018392">
    <property type="entry name" value="LysM"/>
</dbReference>
<dbReference type="GO" id="GO:0018104">
    <property type="term" value="P:peptidoglycan-protein cross-linking"/>
    <property type="evidence" value="ECO:0007669"/>
    <property type="project" value="TreeGrafter"/>
</dbReference>
<evidence type="ECO:0000259" key="8">
    <source>
        <dbReference type="PROSITE" id="PS52029"/>
    </source>
</evidence>
<accession>A0A512MGA8</accession>
<dbReference type="GO" id="GO:0016740">
    <property type="term" value="F:transferase activity"/>
    <property type="evidence" value="ECO:0007669"/>
    <property type="project" value="UniProtKB-KW"/>
</dbReference>
<dbReference type="SUPFAM" id="SSF141523">
    <property type="entry name" value="L,D-transpeptidase catalytic domain-like"/>
    <property type="match status" value="1"/>
</dbReference>
<reference evidence="9 10" key="1">
    <citation type="submission" date="2019-07" db="EMBL/GenBank/DDBJ databases">
        <title>Whole genome shotgun sequence of Brevifollis gellanilyticus NBRC 108608.</title>
        <authorList>
            <person name="Hosoyama A."/>
            <person name="Uohara A."/>
            <person name="Ohji S."/>
            <person name="Ichikawa N."/>
        </authorList>
    </citation>
    <scope>NUCLEOTIDE SEQUENCE [LARGE SCALE GENOMIC DNA]</scope>
    <source>
        <strain evidence="9 10">NBRC 108608</strain>
    </source>
</reference>
<dbReference type="InterPro" id="IPR036365">
    <property type="entry name" value="PGBD-like_sf"/>
</dbReference>
<evidence type="ECO:0000256" key="1">
    <source>
        <dbReference type="ARBA" id="ARBA00004752"/>
    </source>
</evidence>
<dbReference type="Proteomes" id="UP000321577">
    <property type="component" value="Unassembled WGS sequence"/>
</dbReference>
<evidence type="ECO:0000313" key="10">
    <source>
        <dbReference type="Proteomes" id="UP000321577"/>
    </source>
</evidence>
<dbReference type="GO" id="GO:0005576">
    <property type="term" value="C:extracellular region"/>
    <property type="evidence" value="ECO:0007669"/>
    <property type="project" value="TreeGrafter"/>
</dbReference>
<dbReference type="GO" id="GO:0071555">
    <property type="term" value="P:cell wall organization"/>
    <property type="evidence" value="ECO:0007669"/>
    <property type="project" value="UniProtKB-UniRule"/>
</dbReference>
<dbReference type="PANTHER" id="PTHR30582:SF30">
    <property type="entry name" value="BLR4375 PROTEIN"/>
    <property type="match status" value="1"/>
</dbReference>
<dbReference type="InterPro" id="IPR038063">
    <property type="entry name" value="Transpep_catalytic_dom"/>
</dbReference>
<evidence type="ECO:0000256" key="5">
    <source>
        <dbReference type="ARBA" id="ARBA00022984"/>
    </source>
</evidence>
<comment type="similarity">
    <text evidence="2">Belongs to the YkuD family.</text>
</comment>
<dbReference type="InterPro" id="IPR005490">
    <property type="entry name" value="LD_TPept_cat_dom"/>
</dbReference>
<feature type="active site" description="Proton donor/acceptor" evidence="7">
    <location>
        <position position="298"/>
    </location>
</feature>
<dbReference type="AlphaFoldDB" id="A0A512MGA8"/>
<feature type="domain" description="L,D-TPase catalytic" evidence="8">
    <location>
        <begin position="206"/>
        <end position="338"/>
    </location>
</feature>
<dbReference type="Pfam" id="PF03734">
    <property type="entry name" value="YkuD"/>
    <property type="match status" value="1"/>
</dbReference>
<sequence length="338" mass="36414">MATLLAIFVSCAAWAEETKSKEVTPRTQAGIEAATRLQVFLDRAEFAPGKIDGRYGEFTVKALQLFRQSHGEEMKQPEKPDGAPDVSGLDLASVEPLFTDYTVVEADLKGLGAVPESVPAQAKLKALSYETAAELIAEKFHMDVDFLGELNPGKTKDIKVGDKLRVVNVEPFDLGAVKDLKPGSELGANDIEDEGKGKDEPVTTKTAVKVDTKSNMLSVLEDGKLIAAYPVTIGSEQTESPVGDWKVRGVAKMPNFRYDKKMLSKGERSDQFHMLKPGPNNPVGVVWIALNKKGIGLHGTNSPDAIGRSASHGCVRLANWDVVRLAAKVKAGVPVAIH</sequence>
<dbReference type="InterPro" id="IPR050979">
    <property type="entry name" value="LD-transpeptidase"/>
</dbReference>
<keyword evidence="10" id="KW-1185">Reference proteome</keyword>
<gene>
    <name evidence="9" type="ORF">BGE01nite_50630</name>
</gene>
<dbReference type="CDD" id="cd00118">
    <property type="entry name" value="LysM"/>
    <property type="match status" value="1"/>
</dbReference>
<keyword evidence="4 7" id="KW-0133">Cell shape</keyword>
<dbReference type="Gene3D" id="2.40.440.10">
    <property type="entry name" value="L,D-transpeptidase catalytic domain-like"/>
    <property type="match status" value="1"/>
</dbReference>
<evidence type="ECO:0000313" key="9">
    <source>
        <dbReference type="EMBL" id="GEP45772.1"/>
    </source>
</evidence>
<dbReference type="CDD" id="cd16913">
    <property type="entry name" value="YkuD_like"/>
    <property type="match status" value="1"/>
</dbReference>
<dbReference type="GO" id="GO:0071972">
    <property type="term" value="F:peptidoglycan L,D-transpeptidase activity"/>
    <property type="evidence" value="ECO:0007669"/>
    <property type="project" value="TreeGrafter"/>
</dbReference>
<dbReference type="PROSITE" id="PS52029">
    <property type="entry name" value="LD_TPASE"/>
    <property type="match status" value="1"/>
</dbReference>
<keyword evidence="3" id="KW-0808">Transferase</keyword>
<comment type="pathway">
    <text evidence="1 7">Cell wall biogenesis; peptidoglycan biosynthesis.</text>
</comment>
<name>A0A512MGA8_9BACT</name>
<evidence type="ECO:0000256" key="2">
    <source>
        <dbReference type="ARBA" id="ARBA00005992"/>
    </source>
</evidence>
<dbReference type="GO" id="GO:0008360">
    <property type="term" value="P:regulation of cell shape"/>
    <property type="evidence" value="ECO:0007669"/>
    <property type="project" value="UniProtKB-UniRule"/>
</dbReference>
<proteinExistence type="inferred from homology"/>
<evidence type="ECO:0000256" key="7">
    <source>
        <dbReference type="PROSITE-ProRule" id="PRU01373"/>
    </source>
</evidence>
<protein>
    <submittedName>
        <fullName evidence="9">Murein L,D-transpeptidase</fullName>
    </submittedName>
</protein>
<dbReference type="SUPFAM" id="SSF47090">
    <property type="entry name" value="PGBD-like"/>
    <property type="match status" value="1"/>
</dbReference>
<evidence type="ECO:0000256" key="6">
    <source>
        <dbReference type="ARBA" id="ARBA00023316"/>
    </source>
</evidence>